<evidence type="ECO:0000313" key="2">
    <source>
        <dbReference type="EMBL" id="PCG64551.1"/>
    </source>
</evidence>
<dbReference type="AlphaFoldDB" id="A0A2A4IXV5"/>
<accession>A0A2A4IXV5</accession>
<organism evidence="2">
    <name type="scientific">Heliothis virescens</name>
    <name type="common">Tobacco budworm moth</name>
    <dbReference type="NCBI Taxonomy" id="7102"/>
    <lineage>
        <taxon>Eukaryota</taxon>
        <taxon>Metazoa</taxon>
        <taxon>Ecdysozoa</taxon>
        <taxon>Arthropoda</taxon>
        <taxon>Hexapoda</taxon>
        <taxon>Insecta</taxon>
        <taxon>Pterygota</taxon>
        <taxon>Neoptera</taxon>
        <taxon>Endopterygota</taxon>
        <taxon>Lepidoptera</taxon>
        <taxon>Glossata</taxon>
        <taxon>Ditrysia</taxon>
        <taxon>Noctuoidea</taxon>
        <taxon>Noctuidae</taxon>
        <taxon>Heliothinae</taxon>
        <taxon>Heliothis</taxon>
    </lineage>
</organism>
<keyword evidence="1" id="KW-0732">Signal</keyword>
<reference evidence="2" key="1">
    <citation type="submission" date="2017-09" db="EMBL/GenBank/DDBJ databases">
        <title>Contemporary evolution of a Lepidopteran species, Heliothis virescens, in response to modern agricultural practices.</title>
        <authorList>
            <person name="Fritz M.L."/>
            <person name="Deyonke A.M."/>
            <person name="Papanicolaou A."/>
            <person name="Micinski S."/>
            <person name="Westbrook J."/>
            <person name="Gould F."/>
        </authorList>
    </citation>
    <scope>NUCLEOTIDE SEQUENCE [LARGE SCALE GENOMIC DNA]</scope>
    <source>
        <strain evidence="2">HvINT-</strain>
        <tissue evidence="2">Whole body</tissue>
    </source>
</reference>
<gene>
    <name evidence="2" type="ORF">B5V51_10479</name>
</gene>
<protein>
    <submittedName>
        <fullName evidence="2">Uncharacterized protein</fullName>
    </submittedName>
</protein>
<sequence length="98" mass="10745">MIWCAVLIAVSLASEVAAHTKRSYGWGAQPAWQGGWGGGWGGWQPQTQVVTVQKVVQVPREVTVPQVVHVRKVISEPKLITVNKVVPVHSGHGHHGWW</sequence>
<proteinExistence type="predicted"/>
<comment type="caution">
    <text evidence="2">The sequence shown here is derived from an EMBL/GenBank/DDBJ whole genome shotgun (WGS) entry which is preliminary data.</text>
</comment>
<evidence type="ECO:0000256" key="1">
    <source>
        <dbReference type="SAM" id="SignalP"/>
    </source>
</evidence>
<feature type="chain" id="PRO_5013172856" evidence="1">
    <location>
        <begin position="19"/>
        <end position="98"/>
    </location>
</feature>
<name>A0A2A4IXV5_HELVI</name>
<dbReference type="EMBL" id="NWSH01004952">
    <property type="protein sequence ID" value="PCG64551.1"/>
    <property type="molecule type" value="Genomic_DNA"/>
</dbReference>
<feature type="signal peptide" evidence="1">
    <location>
        <begin position="1"/>
        <end position="18"/>
    </location>
</feature>